<feature type="domain" description="Carrier" evidence="1">
    <location>
        <begin position="46"/>
        <end position="126"/>
    </location>
</feature>
<evidence type="ECO:0000313" key="2">
    <source>
        <dbReference type="EMBL" id="GHB52147.1"/>
    </source>
</evidence>
<accession>A0ABQ3EYD1</accession>
<gene>
    <name evidence="2" type="ORF">GCM10010347_22540</name>
</gene>
<reference evidence="3" key="1">
    <citation type="journal article" date="2019" name="Int. J. Syst. Evol. Microbiol.">
        <title>The Global Catalogue of Microorganisms (GCM) 10K type strain sequencing project: providing services to taxonomists for standard genome sequencing and annotation.</title>
        <authorList>
            <consortium name="The Broad Institute Genomics Platform"/>
            <consortium name="The Broad Institute Genome Sequencing Center for Infectious Disease"/>
            <person name="Wu L."/>
            <person name="Ma J."/>
        </authorList>
    </citation>
    <scope>NUCLEOTIDE SEQUENCE [LARGE SCALE GENOMIC DNA]</scope>
    <source>
        <strain evidence="3">JCM 4738</strain>
    </source>
</reference>
<name>A0ABQ3EYD1_9ACTN</name>
<evidence type="ECO:0000313" key="3">
    <source>
        <dbReference type="Proteomes" id="UP000642673"/>
    </source>
</evidence>
<evidence type="ECO:0000259" key="1">
    <source>
        <dbReference type="PROSITE" id="PS50075"/>
    </source>
</evidence>
<protein>
    <recommendedName>
        <fullName evidence="1">Carrier domain-containing protein</fullName>
    </recommendedName>
</protein>
<proteinExistence type="predicted"/>
<organism evidence="2 3">
    <name type="scientific">Streptomyces cirratus</name>
    <dbReference type="NCBI Taxonomy" id="68187"/>
    <lineage>
        <taxon>Bacteria</taxon>
        <taxon>Bacillati</taxon>
        <taxon>Actinomycetota</taxon>
        <taxon>Actinomycetes</taxon>
        <taxon>Kitasatosporales</taxon>
        <taxon>Streptomycetaceae</taxon>
        <taxon>Streptomyces</taxon>
    </lineage>
</organism>
<dbReference type="PROSITE" id="PS50075">
    <property type="entry name" value="CARRIER"/>
    <property type="match status" value="1"/>
</dbReference>
<dbReference type="InterPro" id="IPR036736">
    <property type="entry name" value="ACP-like_sf"/>
</dbReference>
<comment type="caution">
    <text evidence="2">The sequence shown here is derived from an EMBL/GenBank/DDBJ whole genome shotgun (WGS) entry which is preliminary data.</text>
</comment>
<keyword evidence="3" id="KW-1185">Reference proteome</keyword>
<dbReference type="SUPFAM" id="SSF47336">
    <property type="entry name" value="ACP-like"/>
    <property type="match status" value="1"/>
</dbReference>
<dbReference type="InterPro" id="IPR009081">
    <property type="entry name" value="PP-bd_ACP"/>
</dbReference>
<sequence>MEKAGKRQGASGARDILRLPCGCGAFIALEKNDAAPGPHRRERTDPMSLPTIEELASQLEAVSGAAEVSPDAPLQHITDVDSLDLMEWLYGFQTKYPHIPADETLFADLDDTTTLRDVYAKIVDLVPAQA</sequence>
<dbReference type="Proteomes" id="UP000642673">
    <property type="component" value="Unassembled WGS sequence"/>
</dbReference>
<dbReference type="EMBL" id="BMVP01000003">
    <property type="protein sequence ID" value="GHB52147.1"/>
    <property type="molecule type" value="Genomic_DNA"/>
</dbReference>